<sequence>MYSNELSTSTNYKVYTPKKIADEMVDKSLEFYFEGEYSKEKIDKLRIADISCGTGNLLLAVLEKMMEISKEVYGEYKYNPKWIEGYDIDIEALEKLRIRSQILLKKYGVTGEISTFCKNSIIYSNEKKYKIILGNPPYFGEKNNKEIFQELKKNDFGSRYYEGKMDYFYYFIEKGIDLLENKGILSYITTNYWLKADHATKLREKIKTETDFKYVNNYNISVFKNAPGQHNFVFSLQKSKGNDEFEVIDENKKYISRNSLIYNGIGKIILASQEELKNLKKIYNNRTHTLGELLNINQGIVSGCDKAFVFKEYQENFSEYLKPFYKNKDIHKYVVEEYSKFWILYIDRDTKVNERVLDHLEKHREKLESRREAKNKKINWWELQWARDNKIFGQPKIVGRQRSRYNKFAYTEKEFHGSADIYYLTKKSKKINLLYILGYLNSSSFYSWFRYNGKVKGYNLELYSTPLKETPIYYPDDPNKINYIETLVKQQIVNYDEKIQTKIDEYFKNTY</sequence>
<proteinExistence type="predicted"/>
<dbReference type="InterPro" id="IPR025931">
    <property type="entry name" value="TaqI_C"/>
</dbReference>
<accession>E3H7S2</accession>
<dbReference type="STRING" id="572544.Ilyop_0868"/>
<dbReference type="Pfam" id="PF12950">
    <property type="entry name" value="TaqI_C"/>
    <property type="match status" value="1"/>
</dbReference>
<dbReference type="Proteomes" id="UP000006875">
    <property type="component" value="Chromosome"/>
</dbReference>
<dbReference type="EC" id="2.1.1.72" evidence="1"/>
<dbReference type="GO" id="GO:0009307">
    <property type="term" value="P:DNA restriction-modification system"/>
    <property type="evidence" value="ECO:0007669"/>
    <property type="project" value="UniProtKB-KW"/>
</dbReference>
<evidence type="ECO:0000259" key="8">
    <source>
        <dbReference type="Pfam" id="PF07669"/>
    </source>
</evidence>
<dbReference type="PRINTS" id="PR00507">
    <property type="entry name" value="N12N6MTFRASE"/>
</dbReference>
<keyword evidence="11" id="KW-1185">Reference proteome</keyword>
<keyword evidence="4" id="KW-0949">S-adenosyl-L-methionine</keyword>
<keyword evidence="6" id="KW-0238">DNA-binding</keyword>
<keyword evidence="5" id="KW-0680">Restriction system</keyword>
<dbReference type="GO" id="GO:0003677">
    <property type="term" value="F:DNA binding"/>
    <property type="evidence" value="ECO:0007669"/>
    <property type="project" value="UniProtKB-KW"/>
</dbReference>
<dbReference type="REBASE" id="28538">
    <property type="entry name" value="IpoORF868P"/>
</dbReference>
<dbReference type="OrthoDB" id="9815272at2"/>
<dbReference type="InterPro" id="IPR011639">
    <property type="entry name" value="MethylTrfase_TaqI-like_dom"/>
</dbReference>
<dbReference type="Gene3D" id="3.40.50.150">
    <property type="entry name" value="Vaccinia Virus protein VP39"/>
    <property type="match status" value="1"/>
</dbReference>
<evidence type="ECO:0000256" key="1">
    <source>
        <dbReference type="ARBA" id="ARBA00011900"/>
    </source>
</evidence>
<evidence type="ECO:0000256" key="6">
    <source>
        <dbReference type="ARBA" id="ARBA00023125"/>
    </source>
</evidence>
<feature type="domain" description="TaqI-like C-terminal specificity" evidence="9">
    <location>
        <begin position="323"/>
        <end position="471"/>
    </location>
</feature>
<keyword evidence="2" id="KW-0489">Methyltransferase</keyword>
<dbReference type="GO" id="GO:0009007">
    <property type="term" value="F:site-specific DNA-methyltransferase (adenine-specific) activity"/>
    <property type="evidence" value="ECO:0007669"/>
    <property type="project" value="UniProtKB-EC"/>
</dbReference>
<evidence type="ECO:0000313" key="10">
    <source>
        <dbReference type="EMBL" id="ADO82654.1"/>
    </source>
</evidence>
<protein>
    <recommendedName>
        <fullName evidence="1">site-specific DNA-methyltransferase (adenine-specific)</fullName>
        <ecNumber evidence="1">2.1.1.72</ecNumber>
    </recommendedName>
</protein>
<dbReference type="Pfam" id="PF07669">
    <property type="entry name" value="Eco57I"/>
    <property type="match status" value="1"/>
</dbReference>
<evidence type="ECO:0000259" key="9">
    <source>
        <dbReference type="Pfam" id="PF12950"/>
    </source>
</evidence>
<comment type="catalytic activity">
    <reaction evidence="7">
        <text>a 2'-deoxyadenosine in DNA + S-adenosyl-L-methionine = an N(6)-methyl-2'-deoxyadenosine in DNA + S-adenosyl-L-homocysteine + H(+)</text>
        <dbReference type="Rhea" id="RHEA:15197"/>
        <dbReference type="Rhea" id="RHEA-COMP:12418"/>
        <dbReference type="Rhea" id="RHEA-COMP:12419"/>
        <dbReference type="ChEBI" id="CHEBI:15378"/>
        <dbReference type="ChEBI" id="CHEBI:57856"/>
        <dbReference type="ChEBI" id="CHEBI:59789"/>
        <dbReference type="ChEBI" id="CHEBI:90615"/>
        <dbReference type="ChEBI" id="CHEBI:90616"/>
        <dbReference type="EC" id="2.1.1.72"/>
    </reaction>
</comment>
<feature type="domain" description="Type II methyltransferase M.TaqI-like" evidence="8">
    <location>
        <begin position="114"/>
        <end position="222"/>
    </location>
</feature>
<evidence type="ECO:0000256" key="5">
    <source>
        <dbReference type="ARBA" id="ARBA00022747"/>
    </source>
</evidence>
<dbReference type="EMBL" id="CP002281">
    <property type="protein sequence ID" value="ADO82654.1"/>
    <property type="molecule type" value="Genomic_DNA"/>
</dbReference>
<dbReference type="HOGENOM" id="CLU_025115_1_0_0"/>
<dbReference type="InterPro" id="IPR029063">
    <property type="entry name" value="SAM-dependent_MTases_sf"/>
</dbReference>
<organism evidence="10 11">
    <name type="scientific">Ilyobacter polytropus (strain ATCC 51220 / DSM 2926 / LMG 16218 / CuHBu1)</name>
    <dbReference type="NCBI Taxonomy" id="572544"/>
    <lineage>
        <taxon>Bacteria</taxon>
        <taxon>Fusobacteriati</taxon>
        <taxon>Fusobacteriota</taxon>
        <taxon>Fusobacteriia</taxon>
        <taxon>Fusobacteriales</taxon>
        <taxon>Fusobacteriaceae</taxon>
        <taxon>Ilyobacter</taxon>
    </lineage>
</organism>
<dbReference type="PANTHER" id="PTHR33841:SF6">
    <property type="entry name" value="TYPE II METHYLTRANSFERASE M.HINDII"/>
    <property type="match status" value="1"/>
</dbReference>
<dbReference type="PANTHER" id="PTHR33841">
    <property type="entry name" value="DNA METHYLTRANSFERASE YEEA-RELATED"/>
    <property type="match status" value="1"/>
</dbReference>
<dbReference type="eggNOG" id="COG0827">
    <property type="taxonomic scope" value="Bacteria"/>
</dbReference>
<evidence type="ECO:0000256" key="2">
    <source>
        <dbReference type="ARBA" id="ARBA00022603"/>
    </source>
</evidence>
<dbReference type="KEGG" id="ipo:Ilyop_0868"/>
<keyword evidence="3" id="KW-0808">Transferase</keyword>
<dbReference type="SUPFAM" id="SSF53335">
    <property type="entry name" value="S-adenosyl-L-methionine-dependent methyltransferases"/>
    <property type="match status" value="1"/>
</dbReference>
<name>E3H7S2_ILYPC</name>
<dbReference type="GO" id="GO:0032259">
    <property type="term" value="P:methylation"/>
    <property type="evidence" value="ECO:0007669"/>
    <property type="project" value="UniProtKB-KW"/>
</dbReference>
<dbReference type="InterPro" id="IPR002052">
    <property type="entry name" value="DNA_methylase_N6_adenine_CS"/>
</dbReference>
<dbReference type="PROSITE" id="PS00092">
    <property type="entry name" value="N6_MTASE"/>
    <property type="match status" value="1"/>
</dbReference>
<evidence type="ECO:0000313" key="11">
    <source>
        <dbReference type="Proteomes" id="UP000006875"/>
    </source>
</evidence>
<gene>
    <name evidence="10" type="ordered locus">Ilyop_0868</name>
</gene>
<dbReference type="SUPFAM" id="SSF116734">
    <property type="entry name" value="DNA methylase specificity domain"/>
    <property type="match status" value="1"/>
</dbReference>
<evidence type="ECO:0000256" key="7">
    <source>
        <dbReference type="ARBA" id="ARBA00047942"/>
    </source>
</evidence>
<evidence type="ECO:0000256" key="4">
    <source>
        <dbReference type="ARBA" id="ARBA00022691"/>
    </source>
</evidence>
<dbReference type="RefSeq" id="WP_013387324.1">
    <property type="nucleotide sequence ID" value="NC_014632.1"/>
</dbReference>
<reference evidence="10 11" key="1">
    <citation type="journal article" date="2010" name="Stand. Genomic Sci.">
        <title>Complete genome sequence of Ilyobacter polytropus type strain (CuHbu1).</title>
        <authorList>
            <person name="Sikorski J."/>
            <person name="Chertkov O."/>
            <person name="Lapidus A."/>
            <person name="Nolan M."/>
            <person name="Lucas S."/>
            <person name="Del Rio T.G."/>
            <person name="Tice H."/>
            <person name="Cheng J.F."/>
            <person name="Tapia R."/>
            <person name="Han C."/>
            <person name="Goodwin L."/>
            <person name="Pitluck S."/>
            <person name="Liolios K."/>
            <person name="Ivanova N."/>
            <person name="Mavromatis K."/>
            <person name="Mikhailova N."/>
            <person name="Pati A."/>
            <person name="Chen A."/>
            <person name="Palaniappan K."/>
            <person name="Land M."/>
            <person name="Hauser L."/>
            <person name="Chang Y.J."/>
            <person name="Jeffries C.D."/>
            <person name="Brambilla E."/>
            <person name="Yasawong M."/>
            <person name="Rohde M."/>
            <person name="Pukall R."/>
            <person name="Spring S."/>
            <person name="Goker M."/>
            <person name="Woyke T."/>
            <person name="Bristow J."/>
            <person name="Eisen J.A."/>
            <person name="Markowitz V."/>
            <person name="Hugenholtz P."/>
            <person name="Kyrpides N.C."/>
            <person name="Klenk H.P."/>
        </authorList>
    </citation>
    <scope>NUCLEOTIDE SEQUENCE [LARGE SCALE GENOMIC DNA]</scope>
    <source>
        <strain evidence="11">ATCC 51220 / DSM 2926 / LMG 16218 / CuHBu1</strain>
    </source>
</reference>
<evidence type="ECO:0000256" key="3">
    <source>
        <dbReference type="ARBA" id="ARBA00022679"/>
    </source>
</evidence>
<dbReference type="InterPro" id="IPR050953">
    <property type="entry name" value="N4_N6_ade-DNA_methylase"/>
</dbReference>
<dbReference type="AlphaFoldDB" id="E3H7S2"/>